<evidence type="ECO:0000313" key="2">
    <source>
        <dbReference type="Proteomes" id="UP001165122"/>
    </source>
</evidence>
<dbReference type="PANTHER" id="PTHR35609">
    <property type="entry name" value="MACRO DOMAIN-CONTAINING PROTEIN"/>
    <property type="match status" value="1"/>
</dbReference>
<dbReference type="AlphaFoldDB" id="A0A9W7FSF6"/>
<evidence type="ECO:0000313" key="1">
    <source>
        <dbReference type="EMBL" id="GMI18187.1"/>
    </source>
</evidence>
<organism evidence="1 2">
    <name type="scientific">Triparma laevis f. longispina</name>
    <dbReference type="NCBI Taxonomy" id="1714387"/>
    <lineage>
        <taxon>Eukaryota</taxon>
        <taxon>Sar</taxon>
        <taxon>Stramenopiles</taxon>
        <taxon>Ochrophyta</taxon>
        <taxon>Bolidophyceae</taxon>
        <taxon>Parmales</taxon>
        <taxon>Triparmaceae</taxon>
        <taxon>Triparma</taxon>
    </lineage>
</organism>
<dbReference type="OrthoDB" id="5207264at2759"/>
<dbReference type="EMBL" id="BRXW01000325">
    <property type="protein sequence ID" value="GMI18187.1"/>
    <property type="molecule type" value="Genomic_DNA"/>
</dbReference>
<dbReference type="Proteomes" id="UP001165122">
    <property type="component" value="Unassembled WGS sequence"/>
</dbReference>
<protein>
    <submittedName>
        <fullName evidence="1">Uncharacterized protein</fullName>
    </submittedName>
</protein>
<gene>
    <name evidence="1" type="ORF">TrLO_g962</name>
</gene>
<comment type="caution">
    <text evidence="1">The sequence shown here is derived from an EMBL/GenBank/DDBJ whole genome shotgun (WGS) entry which is preliminary data.</text>
</comment>
<keyword evidence="2" id="KW-1185">Reference proteome</keyword>
<reference evidence="2" key="1">
    <citation type="journal article" date="2023" name="Commun. Biol.">
        <title>Genome analysis of Parmales, the sister group of diatoms, reveals the evolutionary specialization of diatoms from phago-mixotrophs to photoautotrophs.</title>
        <authorList>
            <person name="Ban H."/>
            <person name="Sato S."/>
            <person name="Yoshikawa S."/>
            <person name="Yamada K."/>
            <person name="Nakamura Y."/>
            <person name="Ichinomiya M."/>
            <person name="Sato N."/>
            <person name="Blanc-Mathieu R."/>
            <person name="Endo H."/>
            <person name="Kuwata A."/>
            <person name="Ogata H."/>
        </authorList>
    </citation>
    <scope>NUCLEOTIDE SEQUENCE [LARGE SCALE GENOMIC DNA]</scope>
    <source>
        <strain evidence="2">NIES 3700</strain>
    </source>
</reference>
<proteinExistence type="predicted"/>
<dbReference type="PANTHER" id="PTHR35609:SF1">
    <property type="entry name" value="MACRO DOMAIN-CONTAINING PROTEIN"/>
    <property type="match status" value="1"/>
</dbReference>
<sequence>MSWFKESFGFVEADLLPSKVREKFSISPVEDGDGDELVCPNNKRYQLGQFDVLSAKELREITPAAPTASATQPITFKNIVGDVRSFHTKYSAEASTTLIQAASQFNCLEMVGPYVTPDKGVTMYVRDHTQGPACALSCPAATVYRNYFVNGRGQCEAPCNQINTLRLVDELIDRKANNYFEIKNGYAWPPPGKMAELTERLSGDEALCENIRQSVQAGVHWNTEVKESGKKICQVFASATPVAYVKNTKSADWKLFSKLVLDGMYEATLAAAVKLQRERGGRIRVVLTLLGGGAFGNNMTWILDAIERACVMYKDEPLDIELLHYSPIQPRSRFHGLGERILSAI</sequence>
<name>A0A9W7FSF6_9STRA</name>
<accession>A0A9W7FSF6</accession>